<name>A0A382G5I4_9ZZZZ</name>
<reference evidence="3" key="1">
    <citation type="submission" date="2018-05" db="EMBL/GenBank/DDBJ databases">
        <authorList>
            <person name="Lanie J.A."/>
            <person name="Ng W.-L."/>
            <person name="Kazmierczak K.M."/>
            <person name="Andrzejewski T.M."/>
            <person name="Davidsen T.M."/>
            <person name="Wayne K.J."/>
            <person name="Tettelin H."/>
            <person name="Glass J.I."/>
            <person name="Rusch D."/>
            <person name="Podicherti R."/>
            <person name="Tsui H.-C.T."/>
            <person name="Winkler M.E."/>
        </authorList>
    </citation>
    <scope>NUCLEOTIDE SEQUENCE</scope>
</reference>
<dbReference type="PROSITE" id="PS50263">
    <property type="entry name" value="CN_HYDROLASE"/>
    <property type="match status" value="1"/>
</dbReference>
<dbReference type="InterPro" id="IPR036526">
    <property type="entry name" value="C-N_Hydrolase_sf"/>
</dbReference>
<keyword evidence="1" id="KW-0378">Hydrolase</keyword>
<dbReference type="PANTHER" id="PTHR43674:SF16">
    <property type="entry name" value="CARBON-NITROGEN FAMILY, PUTATIVE (AFU_ORTHOLOGUE AFUA_5G02350)-RELATED"/>
    <property type="match status" value="1"/>
</dbReference>
<dbReference type="Pfam" id="PF00795">
    <property type="entry name" value="CN_hydrolase"/>
    <property type="match status" value="1"/>
</dbReference>
<dbReference type="AlphaFoldDB" id="A0A382G5I4"/>
<gene>
    <name evidence="3" type="ORF">METZ01_LOCUS222889</name>
</gene>
<dbReference type="PANTHER" id="PTHR43674">
    <property type="entry name" value="NITRILASE C965.09-RELATED"/>
    <property type="match status" value="1"/>
</dbReference>
<accession>A0A382G5I4</accession>
<dbReference type="SUPFAM" id="SSF56317">
    <property type="entry name" value="Carbon-nitrogen hydrolase"/>
    <property type="match status" value="1"/>
</dbReference>
<evidence type="ECO:0000256" key="1">
    <source>
        <dbReference type="ARBA" id="ARBA00022801"/>
    </source>
</evidence>
<dbReference type="Gene3D" id="3.60.110.10">
    <property type="entry name" value="Carbon-nitrogen hydrolase"/>
    <property type="match status" value="1"/>
</dbReference>
<proteinExistence type="predicted"/>
<evidence type="ECO:0000313" key="3">
    <source>
        <dbReference type="EMBL" id="SVB70035.1"/>
    </source>
</evidence>
<dbReference type="CDD" id="cd07197">
    <property type="entry name" value="nitrilase"/>
    <property type="match status" value="1"/>
</dbReference>
<dbReference type="GO" id="GO:0016811">
    <property type="term" value="F:hydrolase activity, acting on carbon-nitrogen (but not peptide) bonds, in linear amides"/>
    <property type="evidence" value="ECO:0007669"/>
    <property type="project" value="TreeGrafter"/>
</dbReference>
<dbReference type="EMBL" id="UINC01053477">
    <property type="protein sequence ID" value="SVB70035.1"/>
    <property type="molecule type" value="Genomic_DNA"/>
</dbReference>
<dbReference type="InterPro" id="IPR003010">
    <property type="entry name" value="C-N_Hydrolase"/>
</dbReference>
<dbReference type="InterPro" id="IPR050345">
    <property type="entry name" value="Aliph_Amidase/BUP"/>
</dbReference>
<evidence type="ECO:0000259" key="2">
    <source>
        <dbReference type="PROSITE" id="PS50263"/>
    </source>
</evidence>
<sequence length="258" mass="28858">MRKLRVSFLHIAPVTCDIENNRRLVERAVNVAADDGADWVITPELCIPGYLFMKRIGTDWITPQPGPWMDDFCKLVKKRNLSVFLSHPDRDPDTNKLYNTVFVINQQGHIVGKHSKIKALGGAESWSTAGTEIEPVECDNVQAGILICADAYKNEVAQVLKDNGAELLVSPVSWGPGRCGPDGEWERRSLDTGLPIMVCNRTGEEPEELDYREAESVVAKDGKRLLTATSDRSVVLSFDWDMDAMDCLSQDFERTYLV</sequence>
<protein>
    <recommendedName>
        <fullName evidence="2">CN hydrolase domain-containing protein</fullName>
    </recommendedName>
</protein>
<organism evidence="3">
    <name type="scientific">marine metagenome</name>
    <dbReference type="NCBI Taxonomy" id="408172"/>
    <lineage>
        <taxon>unclassified sequences</taxon>
        <taxon>metagenomes</taxon>
        <taxon>ecological metagenomes</taxon>
    </lineage>
</organism>
<feature type="domain" description="CN hydrolase" evidence="2">
    <location>
        <begin position="4"/>
        <end position="258"/>
    </location>
</feature>